<dbReference type="GO" id="GO:0008360">
    <property type="term" value="P:regulation of cell shape"/>
    <property type="evidence" value="ECO:0007669"/>
    <property type="project" value="UniProtKB-KW"/>
</dbReference>
<dbReference type="GO" id="GO:0009252">
    <property type="term" value="P:peptidoglycan biosynthetic process"/>
    <property type="evidence" value="ECO:0007669"/>
    <property type="project" value="UniProtKB-KW"/>
</dbReference>
<evidence type="ECO:0000256" key="9">
    <source>
        <dbReference type="RuleBase" id="RU004016"/>
    </source>
</evidence>
<feature type="compositionally biased region" description="Low complexity" evidence="10">
    <location>
        <begin position="363"/>
        <end position="390"/>
    </location>
</feature>
<evidence type="ECO:0000256" key="3">
    <source>
        <dbReference type="ARBA" id="ARBA00022801"/>
    </source>
</evidence>
<feature type="active site" description="Acyl-ester intermediate" evidence="7">
    <location>
        <position position="64"/>
    </location>
</feature>
<dbReference type="eggNOG" id="COG3087">
    <property type="taxonomic scope" value="Bacteria"/>
</dbReference>
<reference evidence="13 14" key="1">
    <citation type="journal article" date="2014" name="Genome Announc.">
        <title>Genome Sequence of a Promising Hydrogen-Producing Facultative Anaerobic Bacterium, Brevundimonas naejangsanensis Strain B1.</title>
        <authorList>
            <person name="Su H."/>
            <person name="Zhang T."/>
            <person name="Bao M."/>
            <person name="Jiang Y."/>
            <person name="Wang Y."/>
            <person name="Tan T."/>
        </authorList>
    </citation>
    <scope>NUCLEOTIDE SEQUENCE [LARGE SCALE GENOMIC DNA]</scope>
    <source>
        <strain evidence="13 14">B1</strain>
    </source>
</reference>
<feature type="region of interest" description="Disordered" evidence="10">
    <location>
        <begin position="314"/>
        <end position="390"/>
    </location>
</feature>
<evidence type="ECO:0000259" key="12">
    <source>
        <dbReference type="PROSITE" id="PS51724"/>
    </source>
</evidence>
<keyword evidence="14" id="KW-1185">Reference proteome</keyword>
<evidence type="ECO:0000256" key="10">
    <source>
        <dbReference type="SAM" id="MobiDB-lite"/>
    </source>
</evidence>
<dbReference type="InterPro" id="IPR001967">
    <property type="entry name" value="Peptidase_S11_N"/>
</dbReference>
<dbReference type="EMBL" id="CP015614">
    <property type="protein sequence ID" value="ANF53744.1"/>
    <property type="molecule type" value="Genomic_DNA"/>
</dbReference>
<dbReference type="GO" id="GO:0042834">
    <property type="term" value="F:peptidoglycan binding"/>
    <property type="evidence" value="ECO:0007669"/>
    <property type="project" value="InterPro"/>
</dbReference>
<dbReference type="InterPro" id="IPR007730">
    <property type="entry name" value="SPOR-like_dom"/>
</dbReference>
<evidence type="ECO:0000313" key="13">
    <source>
        <dbReference type="EMBL" id="ANF53744.1"/>
    </source>
</evidence>
<keyword evidence="4" id="KW-0133">Cell shape</keyword>
<comment type="similarity">
    <text evidence="1 9">Belongs to the peptidase S11 family.</text>
</comment>
<protein>
    <submittedName>
        <fullName evidence="13">Serine hydrolase</fullName>
    </submittedName>
</protein>
<evidence type="ECO:0000256" key="8">
    <source>
        <dbReference type="PIRSR" id="PIRSR618044-2"/>
    </source>
</evidence>
<feature type="chain" id="PRO_5008004206" evidence="11">
    <location>
        <begin position="27"/>
        <end position="467"/>
    </location>
</feature>
<name>A0A172Y3F3_9CAUL</name>
<evidence type="ECO:0000256" key="5">
    <source>
        <dbReference type="ARBA" id="ARBA00022984"/>
    </source>
</evidence>
<organism evidence="13 14">
    <name type="scientific">Brevundimonas naejangsanensis</name>
    <dbReference type="NCBI Taxonomy" id="588932"/>
    <lineage>
        <taxon>Bacteria</taxon>
        <taxon>Pseudomonadati</taxon>
        <taxon>Pseudomonadota</taxon>
        <taxon>Alphaproteobacteria</taxon>
        <taxon>Caulobacterales</taxon>
        <taxon>Caulobacteraceae</taxon>
        <taxon>Brevundimonas</taxon>
    </lineage>
</organism>
<keyword evidence="2 11" id="KW-0732">Signal</keyword>
<dbReference type="PROSITE" id="PS51724">
    <property type="entry name" value="SPOR"/>
    <property type="match status" value="1"/>
</dbReference>
<feature type="binding site" evidence="8">
    <location>
        <position position="226"/>
    </location>
    <ligand>
        <name>substrate</name>
    </ligand>
</feature>
<dbReference type="InterPro" id="IPR036680">
    <property type="entry name" value="SPOR-like_sf"/>
</dbReference>
<feature type="active site" description="Proton acceptor" evidence="7">
    <location>
        <position position="67"/>
    </location>
</feature>
<dbReference type="GO" id="GO:0009002">
    <property type="term" value="F:serine-type D-Ala-D-Ala carboxypeptidase activity"/>
    <property type="evidence" value="ECO:0007669"/>
    <property type="project" value="InterPro"/>
</dbReference>
<dbReference type="Proteomes" id="UP000077603">
    <property type="component" value="Chromosome"/>
</dbReference>
<evidence type="ECO:0000256" key="11">
    <source>
        <dbReference type="SAM" id="SignalP"/>
    </source>
</evidence>
<dbReference type="Gene3D" id="3.30.70.1070">
    <property type="entry name" value="Sporulation related repeat"/>
    <property type="match status" value="1"/>
</dbReference>
<dbReference type="KEGG" id="bne:DA69_02640"/>
<dbReference type="OrthoDB" id="9795979at2"/>
<evidence type="ECO:0000256" key="6">
    <source>
        <dbReference type="ARBA" id="ARBA00023316"/>
    </source>
</evidence>
<dbReference type="GO" id="GO:0006508">
    <property type="term" value="P:proteolysis"/>
    <property type="evidence" value="ECO:0007669"/>
    <property type="project" value="InterPro"/>
</dbReference>
<dbReference type="Gene3D" id="3.40.710.10">
    <property type="entry name" value="DD-peptidase/beta-lactamase superfamily"/>
    <property type="match status" value="1"/>
</dbReference>
<dbReference type="InterPro" id="IPR012338">
    <property type="entry name" value="Beta-lactam/transpept-like"/>
</dbReference>
<evidence type="ECO:0000256" key="1">
    <source>
        <dbReference type="ARBA" id="ARBA00007164"/>
    </source>
</evidence>
<dbReference type="SUPFAM" id="SSF56601">
    <property type="entry name" value="beta-lactamase/transpeptidase-like"/>
    <property type="match status" value="1"/>
</dbReference>
<dbReference type="eggNOG" id="COG1686">
    <property type="taxonomic scope" value="Bacteria"/>
</dbReference>
<evidence type="ECO:0000256" key="2">
    <source>
        <dbReference type="ARBA" id="ARBA00022729"/>
    </source>
</evidence>
<feature type="compositionally biased region" description="Pro residues" evidence="10">
    <location>
        <begin position="331"/>
        <end position="346"/>
    </location>
</feature>
<dbReference type="STRING" id="588932.DA69_02640"/>
<proteinExistence type="inferred from homology"/>
<dbReference type="PRINTS" id="PR00725">
    <property type="entry name" value="DADACBPTASE1"/>
</dbReference>
<accession>A0A172Y3F3</accession>
<gene>
    <name evidence="13" type="ORF">DA69_02640</name>
</gene>
<feature type="active site" evidence="7">
    <location>
        <position position="124"/>
    </location>
</feature>
<dbReference type="SUPFAM" id="SSF110997">
    <property type="entry name" value="Sporulation related repeat"/>
    <property type="match status" value="1"/>
</dbReference>
<evidence type="ECO:0000256" key="4">
    <source>
        <dbReference type="ARBA" id="ARBA00022960"/>
    </source>
</evidence>
<dbReference type="PANTHER" id="PTHR21581:SF6">
    <property type="entry name" value="TRAFFICKING PROTEIN PARTICLE COMPLEX SUBUNIT 12"/>
    <property type="match status" value="1"/>
</dbReference>
<keyword evidence="5" id="KW-0573">Peptidoglycan synthesis</keyword>
<evidence type="ECO:0000313" key="14">
    <source>
        <dbReference type="Proteomes" id="UP000077603"/>
    </source>
</evidence>
<feature type="domain" description="SPOR" evidence="12">
    <location>
        <begin position="387"/>
        <end position="467"/>
    </location>
</feature>
<dbReference type="Pfam" id="PF00768">
    <property type="entry name" value="Peptidase_S11"/>
    <property type="match status" value="1"/>
</dbReference>
<feature type="signal peptide" evidence="11">
    <location>
        <begin position="1"/>
        <end position="26"/>
    </location>
</feature>
<keyword evidence="6" id="KW-0961">Cell wall biogenesis/degradation</keyword>
<sequence>MNALFRRRFLAALVLGGIVLTPTVGVAPPEAQSSDSRYAAIVVDAASGEVMFSRFADARRYPASITKVMTLYLAFEALESGKVKLDDNLTVSPRAASQPPSKLGLAAGQTISLDDAMRATAVRSANDMAVVIAEHIGGSEGRFTQMMTEKARELGMEHTRFTTANGLPDTRQATTARDLSILSRAVMRDYPQYYRYLGLHDWFYKGRDYRNTNGLLATGRGYDGIKTGFTNASGYNLAASSVRDGKRLITIVMGGRSTASRNAHVAELMDTGFEVQRRRSQGETIQLAQAFFEQRGYGISSEPAATVAYASLSDEDGEGVSGSTEVAYVSGPPPRSLPTEVTPPPSARRAENRPPENLTAALNGGSAATSAAPARATRNTPARAAAPAPTGRWTVQVGAFREEAVARDWLNNISRRFSGQFSNAQRDVQTANGWYRSRFTGMTQQAAEAACEALSERRVTCMVVRPS</sequence>
<keyword evidence="3 13" id="KW-0378">Hydrolase</keyword>
<dbReference type="GO" id="GO:0071555">
    <property type="term" value="P:cell wall organization"/>
    <property type="evidence" value="ECO:0007669"/>
    <property type="project" value="UniProtKB-KW"/>
</dbReference>
<evidence type="ECO:0000256" key="7">
    <source>
        <dbReference type="PIRSR" id="PIRSR618044-1"/>
    </source>
</evidence>
<dbReference type="PANTHER" id="PTHR21581">
    <property type="entry name" value="D-ALANYL-D-ALANINE CARBOXYPEPTIDASE"/>
    <property type="match status" value="1"/>
</dbReference>
<dbReference type="RefSeq" id="WP_025977593.1">
    <property type="nucleotide sequence ID" value="NZ_CP015614.1"/>
</dbReference>
<dbReference type="InterPro" id="IPR018044">
    <property type="entry name" value="Peptidase_S11"/>
</dbReference>
<dbReference type="AlphaFoldDB" id="A0A172Y3F3"/>
<dbReference type="Pfam" id="PF05036">
    <property type="entry name" value="SPOR"/>
    <property type="match status" value="1"/>
</dbReference>